<keyword evidence="2" id="KW-1185">Reference proteome</keyword>
<organism evidence="1 2">
    <name type="scientific">Actinoplanes philippinensis</name>
    <dbReference type="NCBI Taxonomy" id="35752"/>
    <lineage>
        <taxon>Bacteria</taxon>
        <taxon>Bacillati</taxon>
        <taxon>Actinomycetota</taxon>
        <taxon>Actinomycetes</taxon>
        <taxon>Micromonosporales</taxon>
        <taxon>Micromonosporaceae</taxon>
        <taxon>Actinoplanes</taxon>
    </lineage>
</organism>
<reference evidence="1 2" key="1">
    <citation type="submission" date="2016-10" db="EMBL/GenBank/DDBJ databases">
        <authorList>
            <person name="de Groot N.N."/>
        </authorList>
    </citation>
    <scope>NUCLEOTIDE SEQUENCE [LARGE SCALE GENOMIC DNA]</scope>
    <source>
        <strain evidence="1 2">DSM 43019</strain>
    </source>
</reference>
<evidence type="ECO:0000313" key="2">
    <source>
        <dbReference type="Proteomes" id="UP000199645"/>
    </source>
</evidence>
<proteinExistence type="predicted"/>
<dbReference type="AlphaFoldDB" id="A0A1I2I6A1"/>
<dbReference type="RefSeq" id="WP_093618138.1">
    <property type="nucleotide sequence ID" value="NZ_BOMT01000052.1"/>
</dbReference>
<evidence type="ECO:0000313" key="1">
    <source>
        <dbReference type="EMBL" id="SFF37822.1"/>
    </source>
</evidence>
<accession>A0A1I2I6A1</accession>
<dbReference type="Proteomes" id="UP000199645">
    <property type="component" value="Unassembled WGS sequence"/>
</dbReference>
<protein>
    <submittedName>
        <fullName evidence="1">Uncharacterized protein</fullName>
    </submittedName>
</protein>
<name>A0A1I2I6A1_9ACTN</name>
<dbReference type="EMBL" id="FONV01000009">
    <property type="protein sequence ID" value="SFF37822.1"/>
    <property type="molecule type" value="Genomic_DNA"/>
</dbReference>
<sequence>MTYDWNGSLADGFAILLGRPLGDFDRQATYALYYSCSDLAQELFDEKFDPGVLARGEIVHPPYPSISILGELLEGWDLIAPHWSIDLGRSLFRAGDTGEGAALGLPQLDEGMTGADLGRELVERQWKPRKLRKTFPEIDFRIHTDGSLYDAMRAATATMTGPGEIFETGPVHGVEARWEQALAALPDTELREHLSNLCRDEQTARSDGAYYLGARDPGLQSGAPVVAAWRIGEGQAFSAVVQS</sequence>
<gene>
    <name evidence="1" type="ORF">SAMN05421541_109358</name>
</gene>
<dbReference type="STRING" id="35752.SAMN05421541_109358"/>
<dbReference type="OrthoDB" id="4246860at2"/>